<dbReference type="EMBL" id="EQ973777">
    <property type="protein sequence ID" value="EEF50082.1"/>
    <property type="molecule type" value="Genomic_DNA"/>
</dbReference>
<evidence type="ECO:0000259" key="1">
    <source>
        <dbReference type="Pfam" id="PF14111"/>
    </source>
</evidence>
<reference evidence="3" key="1">
    <citation type="journal article" date="2010" name="Nat. Biotechnol.">
        <title>Draft genome sequence of the oilseed species Ricinus communis.</title>
        <authorList>
            <person name="Chan A.P."/>
            <person name="Crabtree J."/>
            <person name="Zhao Q."/>
            <person name="Lorenzi H."/>
            <person name="Orvis J."/>
            <person name="Puiu D."/>
            <person name="Melake-Berhan A."/>
            <person name="Jones K.M."/>
            <person name="Redman J."/>
            <person name="Chen G."/>
            <person name="Cahoon E.B."/>
            <person name="Gedil M."/>
            <person name="Stanke M."/>
            <person name="Haas B.J."/>
            <person name="Wortman J.R."/>
            <person name="Fraser-Liggett C.M."/>
            <person name="Ravel J."/>
            <person name="Rabinowicz P.D."/>
        </authorList>
    </citation>
    <scope>NUCLEOTIDE SEQUENCE [LARGE SCALE GENOMIC DNA]</scope>
    <source>
        <strain evidence="3">cv. Hale</strain>
    </source>
</reference>
<keyword evidence="3" id="KW-1185">Reference proteome</keyword>
<dbReference type="Proteomes" id="UP000008311">
    <property type="component" value="Unassembled WGS sequence"/>
</dbReference>
<evidence type="ECO:0000313" key="3">
    <source>
        <dbReference type="Proteomes" id="UP000008311"/>
    </source>
</evidence>
<gene>
    <name evidence="2" type="ORF">RCOM_1437580</name>
</gene>
<dbReference type="Pfam" id="PF14111">
    <property type="entry name" value="DUF4283"/>
    <property type="match status" value="1"/>
</dbReference>
<name>B9RFW1_RICCO</name>
<dbReference type="InterPro" id="IPR025558">
    <property type="entry name" value="DUF4283"/>
</dbReference>
<dbReference type="AlphaFoldDB" id="B9RFW1"/>
<accession>B9RFW1</accession>
<feature type="domain" description="DUF4283" evidence="1">
    <location>
        <begin position="31"/>
        <end position="103"/>
    </location>
</feature>
<evidence type="ECO:0000313" key="2">
    <source>
        <dbReference type="EMBL" id="EEF50082.1"/>
    </source>
</evidence>
<protein>
    <recommendedName>
        <fullName evidence="1">DUF4283 domain-containing protein</fullName>
    </recommendedName>
</protein>
<dbReference type="InParanoid" id="B9RFW1"/>
<proteinExistence type="predicted"/>
<organism evidence="2 3">
    <name type="scientific">Ricinus communis</name>
    <name type="common">Castor bean</name>
    <dbReference type="NCBI Taxonomy" id="3988"/>
    <lineage>
        <taxon>Eukaryota</taxon>
        <taxon>Viridiplantae</taxon>
        <taxon>Streptophyta</taxon>
        <taxon>Embryophyta</taxon>
        <taxon>Tracheophyta</taxon>
        <taxon>Spermatophyta</taxon>
        <taxon>Magnoliopsida</taxon>
        <taxon>eudicotyledons</taxon>
        <taxon>Gunneridae</taxon>
        <taxon>Pentapetalae</taxon>
        <taxon>rosids</taxon>
        <taxon>fabids</taxon>
        <taxon>Malpighiales</taxon>
        <taxon>Euphorbiaceae</taxon>
        <taxon>Acalyphoideae</taxon>
        <taxon>Acalypheae</taxon>
        <taxon>Ricinus</taxon>
    </lineage>
</organism>
<sequence>MERRMDKLSVFDEEEEELILDTPVENVSINNLEFYPVGRFLTDRNVNFLAMKHRLTSLWRPGKGVCIKELNPQRFLFQFFHVIDMQCVLDRGPWTFDGHLLVLH</sequence>